<reference evidence="1 2" key="1">
    <citation type="submission" date="2018-06" db="EMBL/GenBank/DDBJ databases">
        <authorList>
            <consortium name="Pathogen Informatics"/>
            <person name="Doyle S."/>
        </authorList>
    </citation>
    <scope>NUCLEOTIDE SEQUENCE [LARGE SCALE GENOMIC DNA]</scope>
    <source>
        <strain evidence="1 2">NCTC11938</strain>
    </source>
</reference>
<name>A0A379FHN7_PROMI</name>
<sequence length="93" mass="10560">MAMFIVRVELPDANYSDYQALYDLMESYGFSKQITGDNGVVYDLPDAEYYCNGDYDIEAVSSTAFQVAQSVRANAKVLVTEAERIRWTGLVYY</sequence>
<evidence type="ECO:0000313" key="1">
    <source>
        <dbReference type="EMBL" id="SUC19780.1"/>
    </source>
</evidence>
<accession>A0A379FHN7</accession>
<evidence type="ECO:0000313" key="2">
    <source>
        <dbReference type="Proteomes" id="UP000254191"/>
    </source>
</evidence>
<dbReference type="EMBL" id="UGTS01000004">
    <property type="protein sequence ID" value="SUC19780.1"/>
    <property type="molecule type" value="Genomic_DNA"/>
</dbReference>
<gene>
    <name evidence="1" type="ORF">NCTC11938_01464</name>
</gene>
<organism evidence="1 2">
    <name type="scientific">Proteus mirabilis</name>
    <dbReference type="NCBI Taxonomy" id="584"/>
    <lineage>
        <taxon>Bacteria</taxon>
        <taxon>Pseudomonadati</taxon>
        <taxon>Pseudomonadota</taxon>
        <taxon>Gammaproteobacteria</taxon>
        <taxon>Enterobacterales</taxon>
        <taxon>Morganellaceae</taxon>
        <taxon>Proteus</taxon>
    </lineage>
</organism>
<protein>
    <submittedName>
        <fullName evidence="1">Uncharacterized protein</fullName>
    </submittedName>
</protein>
<proteinExistence type="predicted"/>
<dbReference type="Proteomes" id="UP000254191">
    <property type="component" value="Unassembled WGS sequence"/>
</dbReference>
<dbReference type="AlphaFoldDB" id="A0A379FHN7"/>
<dbReference type="RefSeq" id="WP_004245996.1">
    <property type="nucleotide sequence ID" value="NZ_CABMNS010000001.1"/>
</dbReference>